<sequence length="518" mass="57630">MCKLPPEIQLILQELDGREDVLRGCALVCKFWHELCLPALFRELVIDIEDLQAHNDFLANSPHIRTHIRKLNFGFSAFPAHVHPHEDRMIVSLLLGLPCLDELSCTSIIFTTLSTVLSRLSITKLYLQGDIYAPHAFLPVLRAVAGTLRSLTLEFAFMDEDDLATEISEQPFQASTQIDPPSGVTDFNYADNFQPLNVDNVCVLWWEGDRHHLLGAVKQAANKFAILSQIRHIEILPSVLCGERVKLDQLEAYALDLRRSGRLERLTITVGKDDVLGLGSVVDRLPTLSDLGLLDIRTGLPSVLFPRCDTSCTSTPLFLFALSALAMPSIPQTTALATEATSRGNSTLTAKVAIFVVVAFVLTASVGFILWYKLSKPLRERHFKINRTLAKNGYKSLNLINPTHSPALDDTTLEITLTFFSESQEVLSGKGDARKCHSKSLDNPPFVDMRLDPQLNVSYQKQERTVNICHALETSGSCQALVEKWSAPSRRSLKKGPMPRIPLSDKRVVTEPPGLGWF</sequence>
<evidence type="ECO:0000313" key="2">
    <source>
        <dbReference type="Proteomes" id="UP000824881"/>
    </source>
</evidence>
<dbReference type="Proteomes" id="UP000824881">
    <property type="component" value="Unassembled WGS sequence"/>
</dbReference>
<accession>A0ACB7J7J5</accession>
<dbReference type="EMBL" id="WQMT02000002">
    <property type="protein sequence ID" value="KAG9226031.1"/>
    <property type="molecule type" value="Genomic_DNA"/>
</dbReference>
<reference evidence="1 2" key="1">
    <citation type="journal article" date="2021" name="Appl. Environ. Microbiol.">
        <title>Genetic linkage and physical mapping for an oyster mushroom Pleurotus cornucopiae and QTL analysis for the trait cap color.</title>
        <authorList>
            <person name="Zhang Y."/>
            <person name="Gao W."/>
            <person name="Sonnenberg A."/>
            <person name="Chen Q."/>
            <person name="Zhang J."/>
            <person name="Huang C."/>
        </authorList>
    </citation>
    <scope>NUCLEOTIDE SEQUENCE [LARGE SCALE GENOMIC DNA]</scope>
    <source>
        <strain evidence="1">CCMSSC00406</strain>
    </source>
</reference>
<name>A0ACB7J7J5_PLECO</name>
<proteinExistence type="predicted"/>
<organism evidence="1 2">
    <name type="scientific">Pleurotus cornucopiae</name>
    <name type="common">Cornucopia mushroom</name>
    <dbReference type="NCBI Taxonomy" id="5321"/>
    <lineage>
        <taxon>Eukaryota</taxon>
        <taxon>Fungi</taxon>
        <taxon>Dikarya</taxon>
        <taxon>Basidiomycota</taxon>
        <taxon>Agaricomycotina</taxon>
        <taxon>Agaricomycetes</taxon>
        <taxon>Agaricomycetidae</taxon>
        <taxon>Agaricales</taxon>
        <taxon>Pleurotineae</taxon>
        <taxon>Pleurotaceae</taxon>
        <taxon>Pleurotus</taxon>
    </lineage>
</organism>
<comment type="caution">
    <text evidence="1">The sequence shown here is derived from an EMBL/GenBank/DDBJ whole genome shotgun (WGS) entry which is preliminary data.</text>
</comment>
<protein>
    <submittedName>
        <fullName evidence="1">Uncharacterized protein</fullName>
    </submittedName>
</protein>
<gene>
    <name evidence="1" type="ORF">CCMSSC00406_0008693</name>
</gene>
<evidence type="ECO:0000313" key="1">
    <source>
        <dbReference type="EMBL" id="KAG9226031.1"/>
    </source>
</evidence>
<keyword evidence="2" id="KW-1185">Reference proteome</keyword>